<dbReference type="OrthoDB" id="3053737at2759"/>
<sequence>MQKTLTPKICDCVAAQTLAHADSEDPEKEILFLPSDFSESERADLDLSVCAQHEHQLREGEAFDALRHLQTIVKTLDALSTAKRKDARGQDQNTRALTRIKEVEGQRDLAMRDYAAARTALLALGEPEADNRFPTLTLQDTYRKSTRDKREVGDSRRMDGKLWVNTGVTGGAQPVVPQLTDDDEAPVSTQVSQRKKRKDTKTRKNAKGTKRQGPSLVVEEQPPTECQGTESSRSANGWIWHLGVIGKLSDEELEDWLDEGDRVQWFRAEAEVERWQEQWETKQAEFLRCIRSFGKMQFVWTELADSQTTIGHIAYARQKAAMYARMARDAQAKFNTAGYSHCMLKDGEILADQIQIDRHNLNATALGQSMVPQHQPSSE</sequence>
<accession>A0A369K667</accession>
<reference evidence="2" key="1">
    <citation type="submission" date="2018-04" db="EMBL/GenBank/DDBJ databases">
        <title>Whole genome sequencing of Hypsizygus marmoreus.</title>
        <authorList>
            <person name="Choi I.-G."/>
            <person name="Min B."/>
            <person name="Kim J.-G."/>
            <person name="Kim S."/>
            <person name="Oh Y.-L."/>
            <person name="Kong W.-S."/>
            <person name="Park H."/>
            <person name="Jeong J."/>
            <person name="Song E.-S."/>
        </authorList>
    </citation>
    <scope>NUCLEOTIDE SEQUENCE [LARGE SCALE GENOMIC DNA]</scope>
    <source>
        <strain evidence="2">51987-8</strain>
    </source>
</reference>
<dbReference type="AlphaFoldDB" id="A0A369K667"/>
<name>A0A369K667_HYPMA</name>
<dbReference type="InParanoid" id="A0A369K667"/>
<evidence type="ECO:0000256" key="1">
    <source>
        <dbReference type="SAM" id="MobiDB-lite"/>
    </source>
</evidence>
<protein>
    <submittedName>
        <fullName evidence="2">Uncharacterized protein</fullName>
    </submittedName>
</protein>
<evidence type="ECO:0000313" key="3">
    <source>
        <dbReference type="Proteomes" id="UP000076154"/>
    </source>
</evidence>
<feature type="region of interest" description="Disordered" evidence="1">
    <location>
        <begin position="164"/>
        <end position="232"/>
    </location>
</feature>
<organism evidence="2 3">
    <name type="scientific">Hypsizygus marmoreus</name>
    <name type="common">White beech mushroom</name>
    <name type="synonym">Agaricus marmoreus</name>
    <dbReference type="NCBI Taxonomy" id="39966"/>
    <lineage>
        <taxon>Eukaryota</taxon>
        <taxon>Fungi</taxon>
        <taxon>Dikarya</taxon>
        <taxon>Basidiomycota</taxon>
        <taxon>Agaricomycotina</taxon>
        <taxon>Agaricomycetes</taxon>
        <taxon>Agaricomycetidae</taxon>
        <taxon>Agaricales</taxon>
        <taxon>Tricholomatineae</taxon>
        <taxon>Lyophyllaceae</taxon>
        <taxon>Hypsizygus</taxon>
    </lineage>
</organism>
<gene>
    <name evidence="2" type="ORF">Hypma_001335</name>
</gene>
<dbReference type="STRING" id="39966.A0A369K667"/>
<keyword evidence="3" id="KW-1185">Reference proteome</keyword>
<proteinExistence type="predicted"/>
<comment type="caution">
    <text evidence="2">The sequence shown here is derived from an EMBL/GenBank/DDBJ whole genome shotgun (WGS) entry which is preliminary data.</text>
</comment>
<evidence type="ECO:0000313" key="2">
    <source>
        <dbReference type="EMBL" id="RDB28165.1"/>
    </source>
</evidence>
<dbReference type="Proteomes" id="UP000076154">
    <property type="component" value="Unassembled WGS sequence"/>
</dbReference>
<feature type="compositionally biased region" description="Basic residues" evidence="1">
    <location>
        <begin position="193"/>
        <end position="210"/>
    </location>
</feature>
<dbReference type="EMBL" id="LUEZ02000012">
    <property type="protein sequence ID" value="RDB28165.1"/>
    <property type="molecule type" value="Genomic_DNA"/>
</dbReference>